<dbReference type="OrthoDB" id="5817083at2759"/>
<reference evidence="14" key="1">
    <citation type="submission" date="2022-01" db="EMBL/GenBank/DDBJ databases">
        <authorList>
            <person name="Braso-Vives M."/>
        </authorList>
    </citation>
    <scope>NUCLEOTIDE SEQUENCE</scope>
</reference>
<dbReference type="InterPro" id="IPR013083">
    <property type="entry name" value="Znf_RING/FYVE/PHD"/>
</dbReference>
<evidence type="ECO:0000256" key="10">
    <source>
        <dbReference type="ARBA" id="ARBA00043185"/>
    </source>
</evidence>
<evidence type="ECO:0000256" key="12">
    <source>
        <dbReference type="SAM" id="Phobius"/>
    </source>
</evidence>
<dbReference type="Pfam" id="PF12906">
    <property type="entry name" value="RINGv"/>
    <property type="match status" value="1"/>
</dbReference>
<sequence>MIQNHIVSRIRRDGGSKIFSKMADRSDVQSQTGLQRLNSEDRKTCWVCFATEDDDRAATWTQPCRCKGTTRWVHHSCLQRWIDEKQRGRSNTVVSCPQCNTEYRIVFPKLGPLMYLIDVADRIVYKVVPYAAAGMVVGSIYWSAVSYGAFTVMQVLGHKEGLDIIESVDPIFLLVTLPTIPIMLILAKMIHWEDYVLRVWRRHSSKIPLLNYLFPSRQENRQVPRAPAEPAPLSDPVSATRLLCSALLFPSIATLWGKLMFSTVDSNLQRTILGGIAFVVIKGVLRIYYKQQQYLRQAQRKIQDFVPEDEQAPTQHAQ</sequence>
<dbReference type="InterPro" id="IPR011016">
    <property type="entry name" value="Znf_RING-CH"/>
</dbReference>
<evidence type="ECO:0000256" key="5">
    <source>
        <dbReference type="ARBA" id="ARBA00022833"/>
    </source>
</evidence>
<feature type="domain" description="RING-CH-type" evidence="13">
    <location>
        <begin position="37"/>
        <end position="106"/>
    </location>
</feature>
<dbReference type="EMBL" id="OV696688">
    <property type="protein sequence ID" value="CAH1257790.1"/>
    <property type="molecule type" value="Genomic_DNA"/>
</dbReference>
<evidence type="ECO:0000256" key="3">
    <source>
        <dbReference type="ARBA" id="ARBA00022723"/>
    </source>
</evidence>
<gene>
    <name evidence="14" type="primary">MARCH5</name>
    <name evidence="14" type="ORF">BLAG_LOCUS15577</name>
</gene>
<keyword evidence="5" id="KW-0862">Zinc</keyword>
<evidence type="ECO:0000256" key="11">
    <source>
        <dbReference type="ARBA" id="ARBA00043231"/>
    </source>
</evidence>
<evidence type="ECO:0000313" key="14">
    <source>
        <dbReference type="EMBL" id="CAH1257790.1"/>
    </source>
</evidence>
<keyword evidence="3" id="KW-0479">Metal-binding</keyword>
<dbReference type="Proteomes" id="UP000838412">
    <property type="component" value="Chromosome 3"/>
</dbReference>
<dbReference type="PANTHER" id="PTHR46283">
    <property type="entry name" value="E3 UBIQUITIN-PROTEIN LIGASE MARCH5"/>
    <property type="match status" value="1"/>
</dbReference>
<keyword evidence="7 12" id="KW-0472">Membrane</keyword>
<feature type="transmembrane region" description="Helical" evidence="12">
    <location>
        <begin position="170"/>
        <end position="192"/>
    </location>
</feature>
<name>A0A8J9ZP06_BRALA</name>
<dbReference type="Gene3D" id="3.30.40.10">
    <property type="entry name" value="Zinc/RING finger domain, C3HC4 (zinc finger)"/>
    <property type="match status" value="1"/>
</dbReference>
<keyword evidence="6 12" id="KW-1133">Transmembrane helix</keyword>
<evidence type="ECO:0000256" key="1">
    <source>
        <dbReference type="ARBA" id="ARBA00004141"/>
    </source>
</evidence>
<keyword evidence="2 12" id="KW-0812">Transmembrane</keyword>
<evidence type="ECO:0000256" key="4">
    <source>
        <dbReference type="ARBA" id="ARBA00022771"/>
    </source>
</evidence>
<dbReference type="GO" id="GO:0008270">
    <property type="term" value="F:zinc ion binding"/>
    <property type="evidence" value="ECO:0007669"/>
    <property type="project" value="UniProtKB-KW"/>
</dbReference>
<keyword evidence="4" id="KW-0863">Zinc-finger</keyword>
<feature type="transmembrane region" description="Helical" evidence="12">
    <location>
        <begin position="271"/>
        <end position="289"/>
    </location>
</feature>
<dbReference type="SUPFAM" id="SSF57850">
    <property type="entry name" value="RING/U-box"/>
    <property type="match status" value="1"/>
</dbReference>
<evidence type="ECO:0000256" key="8">
    <source>
        <dbReference type="ARBA" id="ARBA00040151"/>
    </source>
</evidence>
<comment type="subcellular location">
    <subcellularLocation>
        <location evidence="1">Membrane</location>
        <topology evidence="1">Multi-pass membrane protein</topology>
    </subcellularLocation>
</comment>
<dbReference type="AlphaFoldDB" id="A0A8J9ZP06"/>
<accession>A0A8J9ZP06</accession>
<evidence type="ECO:0000256" key="9">
    <source>
        <dbReference type="ARBA" id="ARBA00043044"/>
    </source>
</evidence>
<protein>
    <recommendedName>
        <fullName evidence="8">E3 ubiquitin-protein ligase MARCHF5</fullName>
    </recommendedName>
    <alternativeName>
        <fullName evidence="10">Membrane-associated RING finger protein 5</fullName>
    </alternativeName>
    <alternativeName>
        <fullName evidence="9">Membrane-associated RING-CH protein V</fullName>
    </alternativeName>
    <alternativeName>
        <fullName evidence="11">RING-type E3 ubiquitin transferase MARCHF5</fullName>
    </alternativeName>
</protein>
<keyword evidence="15" id="KW-1185">Reference proteome</keyword>
<dbReference type="CDD" id="cd16701">
    <property type="entry name" value="RING_CH-C4HC3_MARCH5"/>
    <property type="match status" value="1"/>
</dbReference>
<evidence type="ECO:0000313" key="15">
    <source>
        <dbReference type="Proteomes" id="UP000838412"/>
    </source>
</evidence>
<dbReference type="GO" id="GO:0016020">
    <property type="term" value="C:membrane"/>
    <property type="evidence" value="ECO:0007669"/>
    <property type="project" value="UniProtKB-SubCell"/>
</dbReference>
<evidence type="ECO:0000256" key="6">
    <source>
        <dbReference type="ARBA" id="ARBA00022989"/>
    </source>
</evidence>
<evidence type="ECO:0000259" key="13">
    <source>
        <dbReference type="PROSITE" id="PS51292"/>
    </source>
</evidence>
<dbReference type="PROSITE" id="PS51292">
    <property type="entry name" value="ZF_RING_CH"/>
    <property type="match status" value="1"/>
</dbReference>
<feature type="transmembrane region" description="Helical" evidence="12">
    <location>
        <begin position="127"/>
        <end position="150"/>
    </location>
</feature>
<feature type="transmembrane region" description="Helical" evidence="12">
    <location>
        <begin position="242"/>
        <end position="259"/>
    </location>
</feature>
<evidence type="ECO:0000256" key="7">
    <source>
        <dbReference type="ARBA" id="ARBA00023136"/>
    </source>
</evidence>
<organism evidence="14 15">
    <name type="scientific">Branchiostoma lanceolatum</name>
    <name type="common">Common lancelet</name>
    <name type="synonym">Amphioxus lanceolatum</name>
    <dbReference type="NCBI Taxonomy" id="7740"/>
    <lineage>
        <taxon>Eukaryota</taxon>
        <taxon>Metazoa</taxon>
        <taxon>Chordata</taxon>
        <taxon>Cephalochordata</taxon>
        <taxon>Leptocardii</taxon>
        <taxon>Amphioxiformes</taxon>
        <taxon>Branchiostomatidae</taxon>
        <taxon>Branchiostoma</taxon>
    </lineage>
</organism>
<dbReference type="SMART" id="SM00744">
    <property type="entry name" value="RINGv"/>
    <property type="match status" value="1"/>
</dbReference>
<evidence type="ECO:0000256" key="2">
    <source>
        <dbReference type="ARBA" id="ARBA00022692"/>
    </source>
</evidence>
<proteinExistence type="predicted"/>